<sequence length="280" mass="30740">MTFLAMILALVLSMVWSYRGILHQDDWYARLKAQVAGLGLGEGIAVAIQVGLPVLAVTLLLEQLERVLFGLPWIVAASFLLLYSLGRVNTGQWAERYRSQCRRGDFEAALLDANEQSPDATDTEGAAPHDPQSVHLTVQRALLQAEMRGWFGVLFYFVLLGPAAALAYRLLDLSAEPGKGHWWMNVADWLPSRLAAASFMVMGNFVDSVDECYEGFRHPEMSANALLLSVARAAVSHDKIAPPVDGFGDFAARQNEELSALVHRGAICWLLVISLWAMAG</sequence>
<evidence type="ECO:0000313" key="2">
    <source>
        <dbReference type="EMBL" id="QFU75006.1"/>
    </source>
</evidence>
<dbReference type="Proteomes" id="UP000326287">
    <property type="component" value="Chromosome"/>
</dbReference>
<dbReference type="RefSeq" id="WP_152661113.1">
    <property type="nucleotide sequence ID" value="NZ_CP036422.1"/>
</dbReference>
<dbReference type="InterPro" id="IPR052966">
    <property type="entry name" value="Beta-lactamase_Reg"/>
</dbReference>
<proteinExistence type="predicted"/>
<evidence type="ECO:0000256" key="1">
    <source>
        <dbReference type="SAM" id="Phobius"/>
    </source>
</evidence>
<feature type="transmembrane region" description="Helical" evidence="1">
    <location>
        <begin position="150"/>
        <end position="171"/>
    </location>
</feature>
<dbReference type="GO" id="GO:0005886">
    <property type="term" value="C:plasma membrane"/>
    <property type="evidence" value="ECO:0007669"/>
    <property type="project" value="TreeGrafter"/>
</dbReference>
<evidence type="ECO:0000313" key="3">
    <source>
        <dbReference type="Proteomes" id="UP000326287"/>
    </source>
</evidence>
<dbReference type="GO" id="GO:0046677">
    <property type="term" value="P:response to antibiotic"/>
    <property type="evidence" value="ECO:0007669"/>
    <property type="project" value="TreeGrafter"/>
</dbReference>
<dbReference type="PANTHER" id="PTHR38684">
    <property type="entry name" value="PROTEIN AMPE"/>
    <property type="match status" value="1"/>
</dbReference>
<keyword evidence="1" id="KW-0812">Transmembrane</keyword>
<dbReference type="Pfam" id="PF17113">
    <property type="entry name" value="AmpE"/>
    <property type="match status" value="1"/>
</dbReference>
<name>A0A5P9NHK9_9GAMM</name>
<dbReference type="EMBL" id="CP036422">
    <property type="protein sequence ID" value="QFU75006.1"/>
    <property type="molecule type" value="Genomic_DNA"/>
</dbReference>
<dbReference type="PANTHER" id="PTHR38684:SF1">
    <property type="entry name" value="PROTEIN AMPE"/>
    <property type="match status" value="1"/>
</dbReference>
<keyword evidence="3" id="KW-1185">Reference proteome</keyword>
<accession>A0A5P9NHK9</accession>
<gene>
    <name evidence="2" type="ORF">EY643_04735</name>
</gene>
<reference evidence="2 3" key="1">
    <citation type="submission" date="2019-02" db="EMBL/GenBank/DDBJ databases">
        <authorList>
            <person name="Li S.-H."/>
        </authorList>
    </citation>
    <scope>NUCLEOTIDE SEQUENCE [LARGE SCALE GENOMIC DNA]</scope>
    <source>
        <strain evidence="2 3">IMCC14385</strain>
    </source>
</reference>
<dbReference type="AlphaFoldDB" id="A0A5P9NHK9"/>
<feature type="transmembrane region" description="Helical" evidence="1">
    <location>
        <begin position="33"/>
        <end position="60"/>
    </location>
</feature>
<evidence type="ECO:0008006" key="4">
    <source>
        <dbReference type="Google" id="ProtNLM"/>
    </source>
</evidence>
<organism evidence="2 3">
    <name type="scientific">Halioglobus maricola</name>
    <dbReference type="NCBI Taxonomy" id="2601894"/>
    <lineage>
        <taxon>Bacteria</taxon>
        <taxon>Pseudomonadati</taxon>
        <taxon>Pseudomonadota</taxon>
        <taxon>Gammaproteobacteria</taxon>
        <taxon>Cellvibrionales</taxon>
        <taxon>Halieaceae</taxon>
        <taxon>Halioglobus</taxon>
    </lineage>
</organism>
<dbReference type="InterPro" id="IPR031347">
    <property type="entry name" value="AmpE"/>
</dbReference>
<keyword evidence="1" id="KW-0472">Membrane</keyword>
<dbReference type="OrthoDB" id="9811967at2"/>
<feature type="transmembrane region" description="Helical" evidence="1">
    <location>
        <begin position="67"/>
        <end position="86"/>
    </location>
</feature>
<protein>
    <recommendedName>
        <fullName evidence="4">Regulatory signaling modulator protein AmpE</fullName>
    </recommendedName>
</protein>
<dbReference type="KEGG" id="halc:EY643_04735"/>
<keyword evidence="1" id="KW-1133">Transmembrane helix</keyword>